<dbReference type="EMBL" id="JANAVB010038615">
    <property type="protein sequence ID" value="KAJ6800880.1"/>
    <property type="molecule type" value="Genomic_DNA"/>
</dbReference>
<reference evidence="1" key="2">
    <citation type="submission" date="2023-04" db="EMBL/GenBank/DDBJ databases">
        <authorList>
            <person name="Bruccoleri R.E."/>
            <person name="Oakeley E.J."/>
            <person name="Faust A.-M."/>
            <person name="Dessus-Babus S."/>
            <person name="Altorfer M."/>
            <person name="Burckhardt D."/>
            <person name="Oertli M."/>
            <person name="Naumann U."/>
            <person name="Petersen F."/>
            <person name="Wong J."/>
        </authorList>
    </citation>
    <scope>NUCLEOTIDE SEQUENCE</scope>
    <source>
        <strain evidence="1">GSM-AAB239-AS_SAM_17_03QT</strain>
        <tissue evidence="1">Leaf</tissue>
    </source>
</reference>
<organism evidence="1 2">
    <name type="scientific">Iris pallida</name>
    <name type="common">Sweet iris</name>
    <dbReference type="NCBI Taxonomy" id="29817"/>
    <lineage>
        <taxon>Eukaryota</taxon>
        <taxon>Viridiplantae</taxon>
        <taxon>Streptophyta</taxon>
        <taxon>Embryophyta</taxon>
        <taxon>Tracheophyta</taxon>
        <taxon>Spermatophyta</taxon>
        <taxon>Magnoliopsida</taxon>
        <taxon>Liliopsida</taxon>
        <taxon>Asparagales</taxon>
        <taxon>Iridaceae</taxon>
        <taxon>Iridoideae</taxon>
        <taxon>Irideae</taxon>
        <taxon>Iris</taxon>
    </lineage>
</organism>
<keyword evidence="2" id="KW-1185">Reference proteome</keyword>
<gene>
    <name evidence="1" type="ORF">M6B38_202455</name>
</gene>
<proteinExistence type="predicted"/>
<dbReference type="PANTHER" id="PTHR37383:SF1">
    <property type="entry name" value="OS01G0694200 PROTEIN"/>
    <property type="match status" value="1"/>
</dbReference>
<comment type="caution">
    <text evidence="1">The sequence shown here is derived from an EMBL/GenBank/DDBJ whole genome shotgun (WGS) entry which is preliminary data.</text>
</comment>
<reference evidence="1" key="1">
    <citation type="journal article" date="2023" name="GigaByte">
        <title>Genome assembly of the bearded iris, Iris pallida Lam.</title>
        <authorList>
            <person name="Bruccoleri R.E."/>
            <person name="Oakeley E.J."/>
            <person name="Faust A.M.E."/>
            <person name="Altorfer M."/>
            <person name="Dessus-Babus S."/>
            <person name="Burckhardt D."/>
            <person name="Oertli M."/>
            <person name="Naumann U."/>
            <person name="Petersen F."/>
            <person name="Wong J."/>
        </authorList>
    </citation>
    <scope>NUCLEOTIDE SEQUENCE</scope>
    <source>
        <strain evidence="1">GSM-AAB239-AS_SAM_17_03QT</strain>
    </source>
</reference>
<sequence>MPLQASSLSLPLPSPSLGPTSLLLDPLSSSLAVTLSDSSVLLFPSSSPSPSAVPTVVPPVSTSSSTFLLLNPKPKNPNPNSTLFVSAFPSPSSPSVLLRAWILIDDRFSPVPLSFNNKLPRSKTLALNLSHGFGVRIVGSVNYLAVHSAASRQIWVLGARVLGDGSDGKAVDFVKCAVVECVAPIYDLRMEKGVLVLGEVDGVRVFPLRPLVKGGDVGRRRSHRRDGAAADVGDRALGRLRTLKLRQNSGEFGSFFMMIKHAMVQDSDSNTLSSMKAVSIHILSQKKLLVLDSGGDLYLLNLENSDMAGEDSTVHSSIASTCSHINRLDVTMKVQMLAVLPELVEGKQVMWLSDGSHSVHVLSVDVTESLVRENDNDENKEKPLQISVLQAIFTSEKVQDIVSLSASAILLLGQRTIFAYSIS</sequence>
<name>A0AAX6EAB9_IRIPA</name>
<evidence type="ECO:0000313" key="1">
    <source>
        <dbReference type="EMBL" id="KAJ6800880.1"/>
    </source>
</evidence>
<accession>A0AAX6EAB9</accession>
<protein>
    <submittedName>
        <fullName evidence="1">Uncharacterized protein</fullName>
    </submittedName>
</protein>
<evidence type="ECO:0000313" key="2">
    <source>
        <dbReference type="Proteomes" id="UP001140949"/>
    </source>
</evidence>
<dbReference type="Proteomes" id="UP001140949">
    <property type="component" value="Unassembled WGS sequence"/>
</dbReference>
<dbReference type="AlphaFoldDB" id="A0AAX6EAB9"/>
<dbReference type="PANTHER" id="PTHR37383">
    <property type="entry name" value="OS01G0694200 PROTEIN"/>
    <property type="match status" value="1"/>
</dbReference>